<dbReference type="OrthoDB" id="2713217at2759"/>
<sequence>MLTFTDVMKAAFNFVFGLQLETLPPAEDERKHAGALDCAPTPVDHDWEAMAFPQPYFSLTGQIPTHIIPAWR</sequence>
<evidence type="ECO:0000313" key="2">
    <source>
        <dbReference type="Proteomes" id="UP000193067"/>
    </source>
</evidence>
<accession>A0A1Y2IGF0</accession>
<protein>
    <submittedName>
        <fullName evidence="1">Uncharacterized protein</fullName>
    </submittedName>
</protein>
<organism evidence="1 2">
    <name type="scientific">Trametes coccinea (strain BRFM310)</name>
    <name type="common">Pycnoporus coccineus</name>
    <dbReference type="NCBI Taxonomy" id="1353009"/>
    <lineage>
        <taxon>Eukaryota</taxon>
        <taxon>Fungi</taxon>
        <taxon>Dikarya</taxon>
        <taxon>Basidiomycota</taxon>
        <taxon>Agaricomycotina</taxon>
        <taxon>Agaricomycetes</taxon>
        <taxon>Polyporales</taxon>
        <taxon>Polyporaceae</taxon>
        <taxon>Trametes</taxon>
    </lineage>
</organism>
<evidence type="ECO:0000313" key="1">
    <source>
        <dbReference type="EMBL" id="OSD00198.1"/>
    </source>
</evidence>
<dbReference type="EMBL" id="KZ084120">
    <property type="protein sequence ID" value="OSD00198.1"/>
    <property type="molecule type" value="Genomic_DNA"/>
</dbReference>
<keyword evidence="2" id="KW-1185">Reference proteome</keyword>
<dbReference type="AlphaFoldDB" id="A0A1Y2IGF0"/>
<reference evidence="1 2" key="1">
    <citation type="journal article" date="2015" name="Biotechnol. Biofuels">
        <title>Enhanced degradation of softwood versus hardwood by the white-rot fungus Pycnoporus coccineus.</title>
        <authorList>
            <person name="Couturier M."/>
            <person name="Navarro D."/>
            <person name="Chevret D."/>
            <person name="Henrissat B."/>
            <person name="Piumi F."/>
            <person name="Ruiz-Duenas F.J."/>
            <person name="Martinez A.T."/>
            <person name="Grigoriev I.V."/>
            <person name="Riley R."/>
            <person name="Lipzen A."/>
            <person name="Berrin J.G."/>
            <person name="Master E.R."/>
            <person name="Rosso M.N."/>
        </authorList>
    </citation>
    <scope>NUCLEOTIDE SEQUENCE [LARGE SCALE GENOMIC DNA]</scope>
    <source>
        <strain evidence="1 2">BRFM310</strain>
    </source>
</reference>
<proteinExistence type="predicted"/>
<name>A0A1Y2IGF0_TRAC3</name>
<gene>
    <name evidence="1" type="ORF">PYCCODRAFT_1437554</name>
</gene>
<dbReference type="Proteomes" id="UP000193067">
    <property type="component" value="Unassembled WGS sequence"/>
</dbReference>